<accession>A0A2M3ZUD1</accession>
<organism evidence="1">
    <name type="scientific">Anopheles braziliensis</name>
    <dbReference type="NCBI Taxonomy" id="58242"/>
    <lineage>
        <taxon>Eukaryota</taxon>
        <taxon>Metazoa</taxon>
        <taxon>Ecdysozoa</taxon>
        <taxon>Arthropoda</taxon>
        <taxon>Hexapoda</taxon>
        <taxon>Insecta</taxon>
        <taxon>Pterygota</taxon>
        <taxon>Neoptera</taxon>
        <taxon>Endopterygota</taxon>
        <taxon>Diptera</taxon>
        <taxon>Nematocera</taxon>
        <taxon>Culicoidea</taxon>
        <taxon>Culicidae</taxon>
        <taxon>Anophelinae</taxon>
        <taxon>Anopheles</taxon>
    </lineage>
</organism>
<dbReference type="AlphaFoldDB" id="A0A2M3ZUD1"/>
<sequence>MIMATTLVCRLVRSSLEHRLLLAVCTADAGAAGTLAATGSCWWPQWRRTAYSVSVKRWQPTPWELMR</sequence>
<protein>
    <submittedName>
        <fullName evidence="1">Putative secreted peptide</fullName>
    </submittedName>
</protein>
<evidence type="ECO:0000313" key="1">
    <source>
        <dbReference type="EMBL" id="MBW32177.1"/>
    </source>
</evidence>
<dbReference type="EMBL" id="GGFM01011426">
    <property type="protein sequence ID" value="MBW32177.1"/>
    <property type="molecule type" value="Transcribed_RNA"/>
</dbReference>
<reference evidence="1" key="1">
    <citation type="submission" date="2018-01" db="EMBL/GenBank/DDBJ databases">
        <title>An insight into the sialome of Amazonian anophelines.</title>
        <authorList>
            <person name="Ribeiro J.M."/>
            <person name="Scarpassa V."/>
            <person name="Calvo E."/>
        </authorList>
    </citation>
    <scope>NUCLEOTIDE SEQUENCE</scope>
    <source>
        <tissue evidence="1">Salivary glands</tissue>
    </source>
</reference>
<name>A0A2M3ZUD1_9DIPT</name>
<proteinExistence type="predicted"/>